<dbReference type="InterPro" id="IPR041682">
    <property type="entry name" value="AAA_14"/>
</dbReference>
<dbReference type="AlphaFoldDB" id="A0A0G3EN16"/>
<dbReference type="Pfam" id="PF13635">
    <property type="entry name" value="DUF4143"/>
    <property type="match status" value="1"/>
</dbReference>
<dbReference type="PANTHER" id="PTHR43566:SF1">
    <property type="entry name" value="AAA+ ATPASE DOMAIN-CONTAINING PROTEIN"/>
    <property type="match status" value="1"/>
</dbReference>
<reference evidence="4" key="1">
    <citation type="submission" date="2015-02" db="EMBL/GenBank/DDBJ databases">
        <title>Description and complete genome sequence of the first cultured representative of the subdivision 5 of the Verrucomicrobia phylum.</title>
        <authorList>
            <person name="Spring S."/>
            <person name="Bunk B."/>
            <person name="Sproer C."/>
            <person name="Klenk H.-P."/>
        </authorList>
    </citation>
    <scope>NUCLEOTIDE SEQUENCE [LARGE SCALE GENOMIC DNA]</scope>
    <source>
        <strain evidence="4">L21-Fru-AB</strain>
    </source>
</reference>
<evidence type="ECO:0008006" key="5">
    <source>
        <dbReference type="Google" id="ProtNLM"/>
    </source>
</evidence>
<evidence type="ECO:0000259" key="1">
    <source>
        <dbReference type="Pfam" id="PF13173"/>
    </source>
</evidence>
<dbReference type="EMBL" id="CP010904">
    <property type="protein sequence ID" value="AKJ65534.1"/>
    <property type="molecule type" value="Genomic_DNA"/>
</dbReference>
<organism evidence="3 4">
    <name type="scientific">Kiritimatiella glycovorans</name>
    <dbReference type="NCBI Taxonomy" id="1307763"/>
    <lineage>
        <taxon>Bacteria</taxon>
        <taxon>Pseudomonadati</taxon>
        <taxon>Kiritimatiellota</taxon>
        <taxon>Kiritimatiellia</taxon>
        <taxon>Kiritimatiellales</taxon>
        <taxon>Kiritimatiellaceae</taxon>
        <taxon>Kiritimatiella</taxon>
    </lineage>
</organism>
<protein>
    <recommendedName>
        <fullName evidence="5">AAA+ ATPase domain-containing protein</fullName>
    </recommendedName>
</protein>
<feature type="domain" description="DUF4143" evidence="2">
    <location>
        <begin position="184"/>
        <end position="339"/>
    </location>
</feature>
<dbReference type="Pfam" id="PF13173">
    <property type="entry name" value="AAA_14"/>
    <property type="match status" value="1"/>
</dbReference>
<sequence>MINRIVINRLESRLFKGKAILLYGARQTGKTTLVRDLLDRRGGVYFNADEPDIRSRFAGRTSSELKSLIGDASLVVIDEAQRIENVGLTLKLLVDSFPQIQVLATGSSSFELADRLKEPLTGRKFEFFLPPFSLEEIERARGALETDRLRSKSVVYGMYPEPALSGEAEAGERLREIAASYLYKDILVLGSIRHPEALEKLVSALALQIASEVSYRELAGLVGLDQGTVETYIRILEQAFVVFRLTPFSRNLRNELKKMRKIYFWDTGVRNAVLNNFAPLQTRSDAGALWENFLIAERMKTLKNHGLPRRSWYWRTYQQQEIDYVEESPDMMRAAEIKRRPGRGGIPKTFTRAYPEAQTLMVSEENWRDLVCGD</sequence>
<evidence type="ECO:0000313" key="4">
    <source>
        <dbReference type="Proteomes" id="UP000035268"/>
    </source>
</evidence>
<dbReference type="Proteomes" id="UP000035268">
    <property type="component" value="Chromosome"/>
</dbReference>
<proteinExistence type="predicted"/>
<dbReference type="OrthoDB" id="9783412at2"/>
<evidence type="ECO:0000313" key="3">
    <source>
        <dbReference type="EMBL" id="AKJ65534.1"/>
    </source>
</evidence>
<keyword evidence="4" id="KW-1185">Reference proteome</keyword>
<dbReference type="RefSeq" id="WP_052882753.1">
    <property type="nucleotide sequence ID" value="NZ_CP010904.1"/>
</dbReference>
<name>A0A0G3EN16_9BACT</name>
<accession>A0A0G3EN16</accession>
<reference evidence="3 4" key="2">
    <citation type="journal article" date="2016" name="ISME J.">
        <title>Characterization of the first cultured representative of Verrucomicrobia subdivision 5 indicates the proposal of a novel phylum.</title>
        <authorList>
            <person name="Spring S."/>
            <person name="Bunk B."/>
            <person name="Sproer C."/>
            <person name="Schumann P."/>
            <person name="Rohde M."/>
            <person name="Tindall B.J."/>
            <person name="Klenk H.P."/>
        </authorList>
    </citation>
    <scope>NUCLEOTIDE SEQUENCE [LARGE SCALE GENOMIC DNA]</scope>
    <source>
        <strain evidence="3 4">L21-Fru-AB</strain>
    </source>
</reference>
<dbReference type="SUPFAM" id="SSF52540">
    <property type="entry name" value="P-loop containing nucleoside triphosphate hydrolases"/>
    <property type="match status" value="1"/>
</dbReference>
<evidence type="ECO:0000259" key="2">
    <source>
        <dbReference type="Pfam" id="PF13635"/>
    </source>
</evidence>
<dbReference type="PATRIC" id="fig|1609981.3.peg.2404"/>
<dbReference type="KEGG" id="vbl:L21SP4_02307"/>
<dbReference type="STRING" id="1307763.L21SP4_02307"/>
<gene>
    <name evidence="3" type="ORF">L21SP4_02307</name>
</gene>
<dbReference type="PANTHER" id="PTHR43566">
    <property type="entry name" value="CONSERVED PROTEIN"/>
    <property type="match status" value="1"/>
</dbReference>
<feature type="domain" description="AAA" evidence="1">
    <location>
        <begin position="18"/>
        <end position="137"/>
    </location>
</feature>
<dbReference type="InterPro" id="IPR025420">
    <property type="entry name" value="DUF4143"/>
</dbReference>
<dbReference type="Gene3D" id="3.40.50.300">
    <property type="entry name" value="P-loop containing nucleotide triphosphate hydrolases"/>
    <property type="match status" value="1"/>
</dbReference>
<dbReference type="InterPro" id="IPR027417">
    <property type="entry name" value="P-loop_NTPase"/>
</dbReference>